<dbReference type="Proteomes" id="UP000709295">
    <property type="component" value="Unassembled WGS sequence"/>
</dbReference>
<reference evidence="2" key="1">
    <citation type="submission" date="2021-01" db="EMBL/GenBank/DDBJ databases">
        <title>Phytophthora aleatoria, a newly-described species from Pinus radiata is distinct from Phytophthora cactorum isolates based on comparative genomics.</title>
        <authorList>
            <person name="Mcdougal R."/>
            <person name="Panda P."/>
            <person name="Williams N."/>
            <person name="Studholme D.J."/>
        </authorList>
    </citation>
    <scope>NUCLEOTIDE SEQUENCE</scope>
    <source>
        <strain evidence="2">NZFS 4037</strain>
    </source>
</reference>
<gene>
    <name evidence="2" type="ORF">JG688_00006532</name>
</gene>
<comment type="caution">
    <text evidence="2">The sequence shown here is derived from an EMBL/GenBank/DDBJ whole genome shotgun (WGS) entry which is preliminary data.</text>
</comment>
<proteinExistence type="predicted"/>
<dbReference type="AlphaFoldDB" id="A0A8J5MGW9"/>
<sequence>MTRNDTASARSPRTAKRRHRCEFPGCTTPSRRRGLCFRHGGFTLCSVMGCAKPSSTHGLCFAHGGVTPCLVSGCSTPSAYRGLCCAHEYQ</sequence>
<accession>A0A8J5MGW9</accession>
<name>A0A8J5MGW9_9STRA</name>
<protein>
    <recommendedName>
        <fullName evidence="1">WRKY19-like zinc finger domain-containing protein</fullName>
    </recommendedName>
</protein>
<evidence type="ECO:0000259" key="1">
    <source>
        <dbReference type="Pfam" id="PF24906"/>
    </source>
</evidence>
<evidence type="ECO:0000313" key="2">
    <source>
        <dbReference type="EMBL" id="KAG6966945.1"/>
    </source>
</evidence>
<keyword evidence="3" id="KW-1185">Reference proteome</keyword>
<dbReference type="Pfam" id="PF24906">
    <property type="entry name" value="Zf_WRKY19"/>
    <property type="match status" value="1"/>
</dbReference>
<dbReference type="InterPro" id="IPR056866">
    <property type="entry name" value="Znf_WRKY19"/>
</dbReference>
<evidence type="ECO:0000313" key="3">
    <source>
        <dbReference type="Proteomes" id="UP000709295"/>
    </source>
</evidence>
<dbReference type="EMBL" id="JAENGY010000288">
    <property type="protein sequence ID" value="KAG6966945.1"/>
    <property type="molecule type" value="Genomic_DNA"/>
</dbReference>
<dbReference type="PANTHER" id="PTHR31827">
    <property type="entry name" value="EMB|CAB89363.1"/>
    <property type="match status" value="1"/>
</dbReference>
<feature type="domain" description="WRKY19-like zinc finger" evidence="1">
    <location>
        <begin position="19"/>
        <end position="41"/>
    </location>
</feature>
<organism evidence="2 3">
    <name type="scientific">Phytophthora aleatoria</name>
    <dbReference type="NCBI Taxonomy" id="2496075"/>
    <lineage>
        <taxon>Eukaryota</taxon>
        <taxon>Sar</taxon>
        <taxon>Stramenopiles</taxon>
        <taxon>Oomycota</taxon>
        <taxon>Peronosporomycetes</taxon>
        <taxon>Peronosporales</taxon>
        <taxon>Peronosporaceae</taxon>
        <taxon>Phytophthora</taxon>
    </lineage>
</organism>
<dbReference type="PANTHER" id="PTHR31827:SF1">
    <property type="entry name" value="EMB|CAB89363.1"/>
    <property type="match status" value="1"/>
</dbReference>